<dbReference type="PROSITE" id="PS51355">
    <property type="entry name" value="GLUTATHIONE_PEROXID_3"/>
    <property type="match status" value="1"/>
</dbReference>
<dbReference type="PRINTS" id="PR01011">
    <property type="entry name" value="GLUTPROXDASE"/>
</dbReference>
<dbReference type="PROSITE" id="PS00460">
    <property type="entry name" value="GLUTATHIONE_PEROXID_1"/>
    <property type="match status" value="1"/>
</dbReference>
<evidence type="ECO:0000313" key="6">
    <source>
        <dbReference type="Ensembl" id="ENSGWIP00000034093.1"/>
    </source>
</evidence>
<name>A0A8C5N787_GOUWI</name>
<dbReference type="PROSITE" id="PS00763">
    <property type="entry name" value="GLUTATHIONE_PEROXID_2"/>
    <property type="match status" value="1"/>
</dbReference>
<keyword evidence="7" id="KW-1185">Reference proteome</keyword>
<dbReference type="Pfam" id="PF00255">
    <property type="entry name" value="GSHPx"/>
    <property type="match status" value="1"/>
</dbReference>
<dbReference type="PROSITE" id="PS01161">
    <property type="entry name" value="GLC_GALNAC_ISOMERASE"/>
    <property type="match status" value="1"/>
</dbReference>
<evidence type="ECO:0000259" key="5">
    <source>
        <dbReference type="PROSITE" id="PS51352"/>
    </source>
</evidence>
<dbReference type="GO" id="GO:0034599">
    <property type="term" value="P:cellular response to oxidative stress"/>
    <property type="evidence" value="ECO:0007669"/>
    <property type="project" value="TreeGrafter"/>
</dbReference>
<accession>A0A8C5N787</accession>
<reference evidence="6" key="1">
    <citation type="submission" date="2025-08" db="UniProtKB">
        <authorList>
            <consortium name="Ensembl"/>
        </authorList>
    </citation>
    <scope>IDENTIFICATION</scope>
</reference>
<sequence length="217" mass="24846">MNFHLFRYTDIDLKKTRFPSHYSEDFRIGLTFPEFEKSIVNGNGIDVQFLGVGENGHIGFNEPGSDINSGTRCVSLSQSTIDKSNMNVYNFSVEDQYKNQVSLKDYQGKVLLIVNTATKCGLTPQLKDLEKFYQKYQSQGFEILGFPCNQFFKQAPEEIEEFIQVCQLNFGVSFKQFNKINVNGKFLINKSGEVINRFAPRADFSLIERAIEEALQK</sequence>
<dbReference type="InterPro" id="IPR037171">
    <property type="entry name" value="NagB/RpiA_transferase-like"/>
</dbReference>
<dbReference type="GO" id="GO:0004601">
    <property type="term" value="F:peroxidase activity"/>
    <property type="evidence" value="ECO:0007669"/>
    <property type="project" value="UniProtKB-KW"/>
</dbReference>
<dbReference type="PANTHER" id="PTHR11592">
    <property type="entry name" value="GLUTATHIONE PEROXIDASE"/>
    <property type="match status" value="1"/>
</dbReference>
<keyword evidence="2 4" id="KW-0575">Peroxidase</keyword>
<keyword evidence="3 4" id="KW-0560">Oxidoreductase</keyword>
<protein>
    <recommendedName>
        <fullName evidence="4">Glutathione peroxidase</fullName>
    </recommendedName>
</protein>
<dbReference type="AlphaFoldDB" id="A0A8C5N787"/>
<dbReference type="Gene3D" id="3.40.30.10">
    <property type="entry name" value="Glutaredoxin"/>
    <property type="match status" value="2"/>
</dbReference>
<dbReference type="CDD" id="cd00340">
    <property type="entry name" value="GSH_Peroxidase"/>
    <property type="match status" value="1"/>
</dbReference>
<dbReference type="GO" id="GO:0004342">
    <property type="term" value="F:glucosamine-6-phosphate deaminase activity"/>
    <property type="evidence" value="ECO:0007669"/>
    <property type="project" value="InterPro"/>
</dbReference>
<evidence type="ECO:0000256" key="4">
    <source>
        <dbReference type="RuleBase" id="RU000499"/>
    </source>
</evidence>
<reference evidence="6" key="2">
    <citation type="submission" date="2025-09" db="UniProtKB">
        <authorList>
            <consortium name="Ensembl"/>
        </authorList>
    </citation>
    <scope>IDENTIFICATION</scope>
</reference>
<organism evidence="6 7">
    <name type="scientific">Gouania willdenowi</name>
    <name type="common">Blunt-snouted clingfish</name>
    <name type="synonym">Lepadogaster willdenowi</name>
    <dbReference type="NCBI Taxonomy" id="441366"/>
    <lineage>
        <taxon>Eukaryota</taxon>
        <taxon>Metazoa</taxon>
        <taxon>Chordata</taxon>
        <taxon>Craniata</taxon>
        <taxon>Vertebrata</taxon>
        <taxon>Euteleostomi</taxon>
        <taxon>Actinopterygii</taxon>
        <taxon>Neopterygii</taxon>
        <taxon>Teleostei</taxon>
        <taxon>Neoteleostei</taxon>
        <taxon>Acanthomorphata</taxon>
        <taxon>Ovalentaria</taxon>
        <taxon>Blenniimorphae</taxon>
        <taxon>Blenniiformes</taxon>
        <taxon>Gobiesocoidei</taxon>
        <taxon>Gobiesocidae</taxon>
        <taxon>Gobiesocinae</taxon>
        <taxon>Gouania</taxon>
    </lineage>
</organism>
<evidence type="ECO:0000256" key="1">
    <source>
        <dbReference type="ARBA" id="ARBA00006926"/>
    </source>
</evidence>
<evidence type="ECO:0000256" key="2">
    <source>
        <dbReference type="ARBA" id="ARBA00022559"/>
    </source>
</evidence>
<dbReference type="InterPro" id="IPR036249">
    <property type="entry name" value="Thioredoxin-like_sf"/>
</dbReference>
<dbReference type="PROSITE" id="PS51352">
    <property type="entry name" value="THIOREDOXIN_2"/>
    <property type="match status" value="1"/>
</dbReference>
<dbReference type="Ensembl" id="ENSGWIT00000037159.1">
    <property type="protein sequence ID" value="ENSGWIP00000034093.1"/>
    <property type="gene ID" value="ENSGWIG00000017608.1"/>
</dbReference>
<dbReference type="Proteomes" id="UP000694680">
    <property type="component" value="Unassembled WGS sequence"/>
</dbReference>
<evidence type="ECO:0000313" key="7">
    <source>
        <dbReference type="Proteomes" id="UP000694680"/>
    </source>
</evidence>
<proteinExistence type="inferred from homology"/>
<dbReference type="InterPro" id="IPR000889">
    <property type="entry name" value="Glutathione_peroxidase"/>
</dbReference>
<dbReference type="SUPFAM" id="SSF100950">
    <property type="entry name" value="NagB/RpiA/CoA transferase-like"/>
    <property type="match status" value="1"/>
</dbReference>
<comment type="similarity">
    <text evidence="1 4">Belongs to the glutathione peroxidase family.</text>
</comment>
<dbReference type="InterPro" id="IPR029759">
    <property type="entry name" value="GPX_AS"/>
</dbReference>
<dbReference type="GO" id="GO:0006044">
    <property type="term" value="P:N-acetylglucosamine metabolic process"/>
    <property type="evidence" value="ECO:0007669"/>
    <property type="project" value="InterPro"/>
</dbReference>
<evidence type="ECO:0000256" key="3">
    <source>
        <dbReference type="ARBA" id="ARBA00023002"/>
    </source>
</evidence>
<feature type="domain" description="Thioredoxin" evidence="5">
    <location>
        <begin position="82"/>
        <end position="216"/>
    </location>
</feature>
<dbReference type="InterPro" id="IPR013766">
    <property type="entry name" value="Thioredoxin_domain"/>
</dbReference>
<dbReference type="InterPro" id="IPR029760">
    <property type="entry name" value="GPX_CS"/>
</dbReference>
<dbReference type="InterPro" id="IPR018321">
    <property type="entry name" value="Glucosamine6P_isomerase_CS"/>
</dbReference>
<dbReference type="PANTHER" id="PTHR11592:SF78">
    <property type="entry name" value="GLUTATHIONE PEROXIDASE"/>
    <property type="match status" value="1"/>
</dbReference>
<dbReference type="SUPFAM" id="SSF52833">
    <property type="entry name" value="Thioredoxin-like"/>
    <property type="match status" value="1"/>
</dbReference>